<comment type="caution">
    <text evidence="2">The sequence shown here is derived from an EMBL/GenBank/DDBJ whole genome shotgun (WGS) entry which is preliminary data.</text>
</comment>
<sequence length="157" mass="17796">MNALPRYNYPQPPDPTRRKMVRRRPRRNPHQAVILENGFKLGVNCLLSVIALSALVKLVPYNLAQQAKLKEIRVEVSEVEGRVDRLQADLNRQFDPQQAMSVMQEESIRVDPRQRQIVWITPTDSLAQTAQEANATYGRSAQTNPAFYPPAVLPAVP</sequence>
<accession>A0A951Q9Y2</accession>
<organism evidence="2 3">
    <name type="scientific">Drouetiella hepatica Uher 2000/2452</name>
    <dbReference type="NCBI Taxonomy" id="904376"/>
    <lineage>
        <taxon>Bacteria</taxon>
        <taxon>Bacillati</taxon>
        <taxon>Cyanobacteriota</taxon>
        <taxon>Cyanophyceae</taxon>
        <taxon>Oculatellales</taxon>
        <taxon>Oculatellaceae</taxon>
        <taxon>Drouetiella</taxon>
    </lineage>
</organism>
<dbReference type="EMBL" id="JAHHHD010000007">
    <property type="protein sequence ID" value="MBW4658709.1"/>
    <property type="molecule type" value="Genomic_DNA"/>
</dbReference>
<reference evidence="2" key="1">
    <citation type="submission" date="2021-05" db="EMBL/GenBank/DDBJ databases">
        <authorList>
            <person name="Pietrasiak N."/>
            <person name="Ward R."/>
            <person name="Stajich J.E."/>
            <person name="Kurbessoian T."/>
        </authorList>
    </citation>
    <scope>NUCLEOTIDE SEQUENCE</scope>
    <source>
        <strain evidence="2">UHER 2000/2452</strain>
    </source>
</reference>
<dbReference type="Proteomes" id="UP000757435">
    <property type="component" value="Unassembled WGS sequence"/>
</dbReference>
<evidence type="ECO:0000313" key="2">
    <source>
        <dbReference type="EMBL" id="MBW4658709.1"/>
    </source>
</evidence>
<protein>
    <submittedName>
        <fullName evidence="2">Uncharacterized protein</fullName>
    </submittedName>
</protein>
<feature type="region of interest" description="Disordered" evidence="1">
    <location>
        <begin position="1"/>
        <end position="27"/>
    </location>
</feature>
<reference evidence="2" key="2">
    <citation type="journal article" date="2022" name="Microbiol. Resour. Announc.">
        <title>Metagenome Sequencing to Explore Phylogenomics of Terrestrial Cyanobacteria.</title>
        <authorList>
            <person name="Ward R.D."/>
            <person name="Stajich J.E."/>
            <person name="Johansen J.R."/>
            <person name="Huntemann M."/>
            <person name="Clum A."/>
            <person name="Foster B."/>
            <person name="Foster B."/>
            <person name="Roux S."/>
            <person name="Palaniappan K."/>
            <person name="Varghese N."/>
            <person name="Mukherjee S."/>
            <person name="Reddy T.B.K."/>
            <person name="Daum C."/>
            <person name="Copeland A."/>
            <person name="Chen I.A."/>
            <person name="Ivanova N.N."/>
            <person name="Kyrpides N.C."/>
            <person name="Shapiro N."/>
            <person name="Eloe-Fadrosh E.A."/>
            <person name="Pietrasiak N."/>
        </authorList>
    </citation>
    <scope>NUCLEOTIDE SEQUENCE</scope>
    <source>
        <strain evidence="2">UHER 2000/2452</strain>
    </source>
</reference>
<dbReference type="AlphaFoldDB" id="A0A951Q9Y2"/>
<gene>
    <name evidence="2" type="ORF">KME15_08545</name>
</gene>
<feature type="compositionally biased region" description="Basic residues" evidence="1">
    <location>
        <begin position="18"/>
        <end position="27"/>
    </location>
</feature>
<evidence type="ECO:0000256" key="1">
    <source>
        <dbReference type="SAM" id="MobiDB-lite"/>
    </source>
</evidence>
<evidence type="ECO:0000313" key="3">
    <source>
        <dbReference type="Proteomes" id="UP000757435"/>
    </source>
</evidence>
<name>A0A951Q9Y2_9CYAN</name>
<proteinExistence type="predicted"/>